<dbReference type="RefSeq" id="WP_184592684.1">
    <property type="nucleotide sequence ID" value="NZ_JACHLI010000018.1"/>
</dbReference>
<gene>
    <name evidence="1" type="ORF">HNP46_004204</name>
</gene>
<dbReference type="AlphaFoldDB" id="A0A7W7KNF8"/>
<reference evidence="1 2" key="1">
    <citation type="submission" date="2020-08" db="EMBL/GenBank/DDBJ databases">
        <title>Functional genomics of gut bacteria from endangered species of beetles.</title>
        <authorList>
            <person name="Carlos-Shanley C."/>
        </authorList>
    </citation>
    <scope>NUCLEOTIDE SEQUENCE [LARGE SCALE GENOMIC DNA]</scope>
    <source>
        <strain evidence="1 2">S00179</strain>
    </source>
</reference>
<proteinExistence type="predicted"/>
<evidence type="ECO:0000313" key="2">
    <source>
        <dbReference type="Proteomes" id="UP000566995"/>
    </source>
</evidence>
<dbReference type="Pfam" id="PF06945">
    <property type="entry name" value="DUF1289"/>
    <property type="match status" value="1"/>
</dbReference>
<sequence>MSVINARNKADSNPCRNRCSHNVGGDVCTGCGRTVAEVRDWNSFSFDQKIEVKALAASRLPVKSESSSLSPF</sequence>
<organism evidence="1 2">
    <name type="scientific">Pseudomonas nitroreducens</name>
    <dbReference type="NCBI Taxonomy" id="46680"/>
    <lineage>
        <taxon>Bacteria</taxon>
        <taxon>Pseudomonadati</taxon>
        <taxon>Pseudomonadota</taxon>
        <taxon>Gammaproteobacteria</taxon>
        <taxon>Pseudomonadales</taxon>
        <taxon>Pseudomonadaceae</taxon>
        <taxon>Pseudomonas</taxon>
    </lineage>
</organism>
<comment type="caution">
    <text evidence="1">The sequence shown here is derived from an EMBL/GenBank/DDBJ whole genome shotgun (WGS) entry which is preliminary data.</text>
</comment>
<protein>
    <submittedName>
        <fullName evidence="1">Putative Fe-S protein YdhL (DUF1289 family)</fullName>
    </submittedName>
</protein>
<dbReference type="Proteomes" id="UP000566995">
    <property type="component" value="Unassembled WGS sequence"/>
</dbReference>
<dbReference type="EMBL" id="JACHLI010000018">
    <property type="protein sequence ID" value="MBB4865323.1"/>
    <property type="molecule type" value="Genomic_DNA"/>
</dbReference>
<accession>A0A7W7KNF8</accession>
<dbReference type="InterPro" id="IPR010710">
    <property type="entry name" value="DUF1289"/>
</dbReference>
<evidence type="ECO:0000313" key="1">
    <source>
        <dbReference type="EMBL" id="MBB4865323.1"/>
    </source>
</evidence>
<name>A0A7W7KNF8_PSENT</name>